<accession>A0A1J5R918</accession>
<feature type="domain" description="Multidrug resistance protein MdtA-like C-terminal permuted SH3" evidence="6">
    <location>
        <begin position="319"/>
        <end position="386"/>
    </location>
</feature>
<comment type="subcellular location">
    <subcellularLocation>
        <location evidence="1">Cell envelope</location>
    </subcellularLocation>
</comment>
<dbReference type="InterPro" id="IPR058624">
    <property type="entry name" value="MdtA-like_HH"/>
</dbReference>
<feature type="coiled-coil region" evidence="2">
    <location>
        <begin position="164"/>
        <end position="191"/>
    </location>
</feature>
<evidence type="ECO:0000259" key="6">
    <source>
        <dbReference type="Pfam" id="PF25967"/>
    </source>
</evidence>
<evidence type="ECO:0000259" key="4">
    <source>
        <dbReference type="Pfam" id="PF25917"/>
    </source>
</evidence>
<dbReference type="InterPro" id="IPR058627">
    <property type="entry name" value="MdtA-like_C"/>
</dbReference>
<comment type="caution">
    <text evidence="7">The sequence shown here is derived from an EMBL/GenBank/DDBJ whole genome shotgun (WGS) entry which is preliminary data.</text>
</comment>
<dbReference type="AlphaFoldDB" id="A0A1J5R918"/>
<name>A0A1J5R918_9ZZZZ</name>
<dbReference type="InterPro" id="IPR058626">
    <property type="entry name" value="MdtA-like_b-barrel"/>
</dbReference>
<gene>
    <name evidence="7" type="primary">mdtE_7</name>
    <name evidence="7" type="ORF">GALL_296090</name>
</gene>
<dbReference type="Gene3D" id="2.40.50.100">
    <property type="match status" value="1"/>
</dbReference>
<dbReference type="SUPFAM" id="SSF111369">
    <property type="entry name" value="HlyD-like secretion proteins"/>
    <property type="match status" value="1"/>
</dbReference>
<proteinExistence type="predicted"/>
<dbReference type="GO" id="GO:0046677">
    <property type="term" value="P:response to antibiotic"/>
    <property type="evidence" value="ECO:0007669"/>
    <property type="project" value="TreeGrafter"/>
</dbReference>
<dbReference type="EMBL" id="MLJW01000369">
    <property type="protein sequence ID" value="OIQ88527.1"/>
    <property type="molecule type" value="Genomic_DNA"/>
</dbReference>
<dbReference type="GO" id="GO:0005886">
    <property type="term" value="C:plasma membrane"/>
    <property type="evidence" value="ECO:0007669"/>
    <property type="project" value="TreeGrafter"/>
</dbReference>
<evidence type="ECO:0000256" key="2">
    <source>
        <dbReference type="SAM" id="Coils"/>
    </source>
</evidence>
<sequence length="417" mass="43946">MLLYQRLVPCLLVLLAAAACSKSPQQASGGPAAQMPPPEVTVMEVQPATVPVSYEYVGQTLGSREVEIRARVTGNVEKRLYEEGTQVRAGQALFQLDARPLALVVATARAAVATAEADIIRASVTAAQARRERDRMQTLADANAIGRKEADDAESAAQVASAELWAVKARLEQAKAQLREAQLNMEYASISAPISGVAGRALRQEGALVNANGDNLLTTLVQLDPLYVSFNVADADWQRLNQENADGSLVIPAGGFSVRLLQQDGTALGGAGRINFTSSTVSSQTGTLEMRATLANPANAIKSGQFVRVILEGAQRPGALVVPQRAVLEGPKGKMVLVAVQNKQGQMSAESRPIEVGEWVAGAGEEKLWVVRRGLLPGDQVIVEDLMKLRPGMPVRLGHAAPQKAASAAGPSSALAS</sequence>
<evidence type="ECO:0000313" key="7">
    <source>
        <dbReference type="EMBL" id="OIQ88527.1"/>
    </source>
</evidence>
<dbReference type="Gene3D" id="2.40.420.20">
    <property type="match status" value="1"/>
</dbReference>
<dbReference type="PANTHER" id="PTHR30158">
    <property type="entry name" value="ACRA/E-RELATED COMPONENT OF DRUG EFFLUX TRANSPORTER"/>
    <property type="match status" value="1"/>
</dbReference>
<dbReference type="Pfam" id="PF25944">
    <property type="entry name" value="Beta-barrel_RND"/>
    <property type="match status" value="1"/>
</dbReference>
<feature type="domain" description="Multidrug resistance protein MdtA-like alpha-helical hairpin" evidence="3">
    <location>
        <begin position="113"/>
        <end position="179"/>
    </location>
</feature>
<reference evidence="7" key="1">
    <citation type="submission" date="2016-10" db="EMBL/GenBank/DDBJ databases">
        <title>Sequence of Gallionella enrichment culture.</title>
        <authorList>
            <person name="Poehlein A."/>
            <person name="Muehling M."/>
            <person name="Daniel R."/>
        </authorList>
    </citation>
    <scope>NUCLEOTIDE SEQUENCE</scope>
</reference>
<dbReference type="PROSITE" id="PS51257">
    <property type="entry name" value="PROKAR_LIPOPROTEIN"/>
    <property type="match status" value="1"/>
</dbReference>
<dbReference type="NCBIfam" id="TIGR01730">
    <property type="entry name" value="RND_mfp"/>
    <property type="match status" value="1"/>
</dbReference>
<evidence type="ECO:0000259" key="3">
    <source>
        <dbReference type="Pfam" id="PF25876"/>
    </source>
</evidence>
<feature type="domain" description="Multidrug resistance protein MdtA-like barrel-sandwich hybrid" evidence="4">
    <location>
        <begin position="64"/>
        <end position="215"/>
    </location>
</feature>
<evidence type="ECO:0000256" key="1">
    <source>
        <dbReference type="ARBA" id="ARBA00004196"/>
    </source>
</evidence>
<dbReference type="InterPro" id="IPR006143">
    <property type="entry name" value="RND_pump_MFP"/>
</dbReference>
<dbReference type="GO" id="GO:0022857">
    <property type="term" value="F:transmembrane transporter activity"/>
    <property type="evidence" value="ECO:0007669"/>
    <property type="project" value="InterPro"/>
</dbReference>
<keyword evidence="2" id="KW-0175">Coiled coil</keyword>
<feature type="domain" description="Multidrug resistance protein MdtA-like beta-barrel" evidence="5">
    <location>
        <begin position="225"/>
        <end position="312"/>
    </location>
</feature>
<dbReference type="Pfam" id="PF25917">
    <property type="entry name" value="BSH_RND"/>
    <property type="match status" value="1"/>
</dbReference>
<dbReference type="InterPro" id="IPR058625">
    <property type="entry name" value="MdtA-like_BSH"/>
</dbReference>
<organism evidence="7">
    <name type="scientific">mine drainage metagenome</name>
    <dbReference type="NCBI Taxonomy" id="410659"/>
    <lineage>
        <taxon>unclassified sequences</taxon>
        <taxon>metagenomes</taxon>
        <taxon>ecological metagenomes</taxon>
    </lineage>
</organism>
<dbReference type="Pfam" id="PF25967">
    <property type="entry name" value="RND-MFP_C"/>
    <property type="match status" value="1"/>
</dbReference>
<evidence type="ECO:0000259" key="5">
    <source>
        <dbReference type="Pfam" id="PF25944"/>
    </source>
</evidence>
<dbReference type="Gene3D" id="1.10.287.470">
    <property type="entry name" value="Helix hairpin bin"/>
    <property type="match status" value="1"/>
</dbReference>
<dbReference type="Gene3D" id="2.40.30.170">
    <property type="match status" value="1"/>
</dbReference>
<dbReference type="Pfam" id="PF25876">
    <property type="entry name" value="HH_MFP_RND"/>
    <property type="match status" value="1"/>
</dbReference>
<dbReference type="GO" id="GO:0030313">
    <property type="term" value="C:cell envelope"/>
    <property type="evidence" value="ECO:0007669"/>
    <property type="project" value="UniProtKB-SubCell"/>
</dbReference>
<protein>
    <submittedName>
        <fullName evidence="7">Multidrug resistance protein MdtE</fullName>
    </submittedName>
</protein>